<dbReference type="SUPFAM" id="SSF57863">
    <property type="entry name" value="ArfGap/RecO-like zinc finger"/>
    <property type="match status" value="1"/>
</dbReference>
<dbReference type="SUPFAM" id="SSF50249">
    <property type="entry name" value="Nucleic acid-binding proteins"/>
    <property type="match status" value="1"/>
</dbReference>
<evidence type="ECO:0000259" key="8">
    <source>
        <dbReference type="Pfam" id="PF11967"/>
    </source>
</evidence>
<dbReference type="HAMAP" id="MF_00201">
    <property type="entry name" value="RecO"/>
    <property type="match status" value="1"/>
</dbReference>
<dbReference type="PANTHER" id="PTHR33991">
    <property type="entry name" value="DNA REPAIR PROTEIN RECO"/>
    <property type="match status" value="1"/>
</dbReference>
<evidence type="ECO:0000256" key="2">
    <source>
        <dbReference type="ARBA" id="ARBA00021310"/>
    </source>
</evidence>
<dbReference type="RefSeq" id="WP_334315776.1">
    <property type="nucleotide sequence ID" value="NZ_CP065938.1"/>
</dbReference>
<name>A0ABY5Y279_9BACT</name>
<comment type="function">
    <text evidence="7">Involved in DNA repair and RecF pathway recombination.</text>
</comment>
<dbReference type="Proteomes" id="UP001058120">
    <property type="component" value="Chromosome"/>
</dbReference>
<evidence type="ECO:0000313" key="9">
    <source>
        <dbReference type="EMBL" id="UWX06175.1"/>
    </source>
</evidence>
<sequence length="248" mass="28205">MEFIDNGIVLRIGKFRETDLWVKLLTRNHGITTAFAFGGSRSRRRFSGCLDSYNTIAARMASSKNGQFLNLQETTLLEQYQRLRTDFKRQGMAANCIRFVEALGVSPEDSEKIFLLTKSMLHLLNSVENAFAMLPILFRLRIVAEQGYLLDPKICPKCGKILEKNSVFLVSEGYFTCLSCKPLGAMGLNASRETLDILSDIQEYSPEYWVLHAADSAIFRELGRIIDAHIRYHVGLEWNDGSFRRSFA</sequence>
<dbReference type="EMBL" id="CP065938">
    <property type="protein sequence ID" value="UWX06175.1"/>
    <property type="molecule type" value="Genomic_DNA"/>
</dbReference>
<dbReference type="InterPro" id="IPR042242">
    <property type="entry name" value="RecO_C"/>
</dbReference>
<gene>
    <name evidence="7 9" type="primary">recO</name>
    <name evidence="9" type="ORF">JBF11_02330</name>
</gene>
<evidence type="ECO:0000256" key="6">
    <source>
        <dbReference type="ARBA" id="ARBA00033409"/>
    </source>
</evidence>
<evidence type="ECO:0000256" key="3">
    <source>
        <dbReference type="ARBA" id="ARBA00022763"/>
    </source>
</evidence>
<reference evidence="9" key="1">
    <citation type="submission" date="2020-12" db="EMBL/GenBank/DDBJ databases">
        <title>Taurinivorans muris gen. nov., sp. nov., fundamental and realized metabolic niche of a ubiquitous sulfidogenic bacterium in the murine intestine.</title>
        <authorList>
            <person name="Ye H."/>
            <person name="Hanson B.T."/>
            <person name="Loy A."/>
        </authorList>
    </citation>
    <scope>NUCLEOTIDE SEQUENCE</scope>
    <source>
        <strain evidence="9">LT0009</strain>
    </source>
</reference>
<dbReference type="PANTHER" id="PTHR33991:SF1">
    <property type="entry name" value="DNA REPAIR PROTEIN RECO"/>
    <property type="match status" value="1"/>
</dbReference>
<evidence type="ECO:0000256" key="7">
    <source>
        <dbReference type="HAMAP-Rule" id="MF_00201"/>
    </source>
</evidence>
<dbReference type="NCBIfam" id="TIGR00613">
    <property type="entry name" value="reco"/>
    <property type="match status" value="1"/>
</dbReference>
<organism evidence="9 10">
    <name type="scientific">Taurinivorans muris</name>
    <dbReference type="NCBI Taxonomy" id="2787751"/>
    <lineage>
        <taxon>Bacteria</taxon>
        <taxon>Pseudomonadati</taxon>
        <taxon>Thermodesulfobacteriota</taxon>
        <taxon>Desulfovibrionia</taxon>
        <taxon>Desulfovibrionales</taxon>
        <taxon>Desulfovibrionaceae</taxon>
        <taxon>Taurinivorans</taxon>
    </lineage>
</organism>
<feature type="domain" description="DNA replication/recombination mediator RecO N-terminal" evidence="8">
    <location>
        <begin position="1"/>
        <end position="79"/>
    </location>
</feature>
<keyword evidence="3 7" id="KW-0227">DNA damage</keyword>
<dbReference type="InterPro" id="IPR022572">
    <property type="entry name" value="DNA_rep/recomb_RecO_N"/>
</dbReference>
<keyword evidence="4 7" id="KW-0233">DNA recombination</keyword>
<evidence type="ECO:0000256" key="4">
    <source>
        <dbReference type="ARBA" id="ARBA00023172"/>
    </source>
</evidence>
<keyword evidence="10" id="KW-1185">Reference proteome</keyword>
<dbReference type="InterPro" id="IPR003717">
    <property type="entry name" value="RecO"/>
</dbReference>
<dbReference type="Gene3D" id="2.40.50.140">
    <property type="entry name" value="Nucleic acid-binding proteins"/>
    <property type="match status" value="1"/>
</dbReference>
<dbReference type="Pfam" id="PF02565">
    <property type="entry name" value="RecO_C"/>
    <property type="match status" value="1"/>
</dbReference>
<dbReference type="InterPro" id="IPR037278">
    <property type="entry name" value="ARFGAP/RecO"/>
</dbReference>
<evidence type="ECO:0000256" key="5">
    <source>
        <dbReference type="ARBA" id="ARBA00023204"/>
    </source>
</evidence>
<accession>A0ABY5Y279</accession>
<proteinExistence type="inferred from homology"/>
<dbReference type="Gene3D" id="1.20.1440.120">
    <property type="entry name" value="Recombination protein O, C-terminal domain"/>
    <property type="match status" value="1"/>
</dbReference>
<keyword evidence="5 7" id="KW-0234">DNA repair</keyword>
<evidence type="ECO:0000313" key="10">
    <source>
        <dbReference type="Proteomes" id="UP001058120"/>
    </source>
</evidence>
<comment type="similarity">
    <text evidence="1 7">Belongs to the RecO family.</text>
</comment>
<dbReference type="Pfam" id="PF11967">
    <property type="entry name" value="RecO_N"/>
    <property type="match status" value="1"/>
</dbReference>
<evidence type="ECO:0000256" key="1">
    <source>
        <dbReference type="ARBA" id="ARBA00007452"/>
    </source>
</evidence>
<protein>
    <recommendedName>
        <fullName evidence="2 7">DNA repair protein RecO</fullName>
    </recommendedName>
    <alternativeName>
        <fullName evidence="6 7">Recombination protein O</fullName>
    </alternativeName>
</protein>
<dbReference type="InterPro" id="IPR012340">
    <property type="entry name" value="NA-bd_OB-fold"/>
</dbReference>